<sequence>MQQLSLKWVFFGDHPQANGHTESMVKTLKKLVVTTNKDISHNEFIRGFLELRNTPQENGWNSECAQIDHKDMYLRSDDYYNACGCPLNVLQVGLEVLVQNNNTKKWESTAIVLEKSQYISCQLCSHWGERVLWRNRKHHRPKIKSNLNNCPQPSHKTPPFEVEGVHWFPVD</sequence>
<dbReference type="EMBL" id="VCGU01000011">
    <property type="protein sequence ID" value="TRY67733.1"/>
    <property type="molecule type" value="Genomic_DNA"/>
</dbReference>
<accession>A0A553NQL7</accession>
<protein>
    <recommendedName>
        <fullName evidence="3">Integrase catalytic domain-containing protein</fullName>
    </recommendedName>
</protein>
<organism evidence="1 2">
    <name type="scientific">Tigriopus californicus</name>
    <name type="common">Marine copepod</name>
    <dbReference type="NCBI Taxonomy" id="6832"/>
    <lineage>
        <taxon>Eukaryota</taxon>
        <taxon>Metazoa</taxon>
        <taxon>Ecdysozoa</taxon>
        <taxon>Arthropoda</taxon>
        <taxon>Crustacea</taxon>
        <taxon>Multicrustacea</taxon>
        <taxon>Hexanauplia</taxon>
        <taxon>Copepoda</taxon>
        <taxon>Harpacticoida</taxon>
        <taxon>Harpacticidae</taxon>
        <taxon>Tigriopus</taxon>
    </lineage>
</organism>
<evidence type="ECO:0008006" key="3">
    <source>
        <dbReference type="Google" id="ProtNLM"/>
    </source>
</evidence>
<keyword evidence="2" id="KW-1185">Reference proteome</keyword>
<gene>
    <name evidence="1" type="ORF">TCAL_12460</name>
</gene>
<dbReference type="Proteomes" id="UP000318571">
    <property type="component" value="Chromosome 4"/>
</dbReference>
<dbReference type="AlphaFoldDB" id="A0A553NQL7"/>
<reference evidence="1 2" key="1">
    <citation type="journal article" date="2018" name="Nat. Ecol. Evol.">
        <title>Genomic signatures of mitonuclear coevolution across populations of Tigriopus californicus.</title>
        <authorList>
            <person name="Barreto F.S."/>
            <person name="Watson E.T."/>
            <person name="Lima T.G."/>
            <person name="Willett C.S."/>
            <person name="Edmands S."/>
            <person name="Li W."/>
            <person name="Burton R.S."/>
        </authorList>
    </citation>
    <scope>NUCLEOTIDE SEQUENCE [LARGE SCALE GENOMIC DNA]</scope>
    <source>
        <strain evidence="1 2">San Diego</strain>
    </source>
</reference>
<dbReference type="STRING" id="6832.A0A553NQL7"/>
<evidence type="ECO:0000313" key="2">
    <source>
        <dbReference type="Proteomes" id="UP000318571"/>
    </source>
</evidence>
<name>A0A553NQL7_TIGCA</name>
<feature type="non-terminal residue" evidence="1">
    <location>
        <position position="171"/>
    </location>
</feature>
<comment type="caution">
    <text evidence="1">The sequence shown here is derived from an EMBL/GenBank/DDBJ whole genome shotgun (WGS) entry which is preliminary data.</text>
</comment>
<evidence type="ECO:0000313" key="1">
    <source>
        <dbReference type="EMBL" id="TRY67733.1"/>
    </source>
</evidence>
<proteinExistence type="predicted"/>